<dbReference type="RefSeq" id="WP_065143575.1">
    <property type="nucleotide sequence ID" value="NZ_LZLS01000080.1"/>
</dbReference>
<dbReference type="SUPFAM" id="SSF140453">
    <property type="entry name" value="EsxAB dimer-like"/>
    <property type="match status" value="1"/>
</dbReference>
<gene>
    <name evidence="2" type="ORF">A5634_20540</name>
</gene>
<evidence type="ECO:0000313" key="2">
    <source>
        <dbReference type="EMBL" id="OBK28300.1"/>
    </source>
</evidence>
<evidence type="ECO:0008006" key="4">
    <source>
        <dbReference type="Google" id="ProtNLM"/>
    </source>
</evidence>
<organism evidence="2 3">
    <name type="scientific">Mycobacterium asiaticum</name>
    <dbReference type="NCBI Taxonomy" id="1790"/>
    <lineage>
        <taxon>Bacteria</taxon>
        <taxon>Bacillati</taxon>
        <taxon>Actinomycetota</taxon>
        <taxon>Actinomycetes</taxon>
        <taxon>Mycobacteriales</taxon>
        <taxon>Mycobacteriaceae</taxon>
        <taxon>Mycobacterium</taxon>
    </lineage>
</organism>
<feature type="region of interest" description="Disordered" evidence="1">
    <location>
        <begin position="76"/>
        <end position="97"/>
    </location>
</feature>
<dbReference type="Gene3D" id="1.10.287.1060">
    <property type="entry name" value="ESAT-6-like"/>
    <property type="match status" value="1"/>
</dbReference>
<dbReference type="OrthoDB" id="4630622at2"/>
<dbReference type="EMBL" id="LZLS01000080">
    <property type="protein sequence ID" value="OBK28300.1"/>
    <property type="molecule type" value="Genomic_DNA"/>
</dbReference>
<proteinExistence type="predicted"/>
<name>A0A1A3P3Q9_MYCAS</name>
<dbReference type="InterPro" id="IPR036689">
    <property type="entry name" value="ESAT-6-like_sf"/>
</dbReference>
<evidence type="ECO:0000313" key="3">
    <source>
        <dbReference type="Proteomes" id="UP000093928"/>
    </source>
</evidence>
<accession>A0A1A3P3Q9</accession>
<dbReference type="AlphaFoldDB" id="A0A1A3P3Q9"/>
<protein>
    <recommendedName>
        <fullName evidence="4">ESAT-6-like protein</fullName>
    </recommendedName>
</protein>
<sequence>MATTSDILYNFAENHDGLDHIQRVVTDIHTIADDVHKIFQGISDLWQGATPEALQAAHASIDAKLKDYLDAIQATGAGASDQQDEMQALDQSLAGGF</sequence>
<evidence type="ECO:0000256" key="1">
    <source>
        <dbReference type="SAM" id="MobiDB-lite"/>
    </source>
</evidence>
<comment type="caution">
    <text evidence="2">The sequence shown here is derived from an EMBL/GenBank/DDBJ whole genome shotgun (WGS) entry which is preliminary data.</text>
</comment>
<dbReference type="Proteomes" id="UP000093928">
    <property type="component" value="Unassembled WGS sequence"/>
</dbReference>
<reference evidence="2 3" key="1">
    <citation type="submission" date="2016-06" db="EMBL/GenBank/DDBJ databases">
        <authorList>
            <person name="Kjaerup R.B."/>
            <person name="Dalgaard T.S."/>
            <person name="Juul-Madsen H.R."/>
        </authorList>
    </citation>
    <scope>NUCLEOTIDE SEQUENCE [LARGE SCALE GENOMIC DNA]</scope>
    <source>
        <strain evidence="2 3">1165133.8</strain>
    </source>
</reference>